<evidence type="ECO:0000313" key="1">
    <source>
        <dbReference type="EMBL" id="KAI8020707.1"/>
    </source>
</evidence>
<keyword evidence="2" id="KW-1185">Reference proteome</keyword>
<organism evidence="1 2">
    <name type="scientific">Camellia lanceoleosa</name>
    <dbReference type="NCBI Taxonomy" id="1840588"/>
    <lineage>
        <taxon>Eukaryota</taxon>
        <taxon>Viridiplantae</taxon>
        <taxon>Streptophyta</taxon>
        <taxon>Embryophyta</taxon>
        <taxon>Tracheophyta</taxon>
        <taxon>Spermatophyta</taxon>
        <taxon>Magnoliopsida</taxon>
        <taxon>eudicotyledons</taxon>
        <taxon>Gunneridae</taxon>
        <taxon>Pentapetalae</taxon>
        <taxon>asterids</taxon>
        <taxon>Ericales</taxon>
        <taxon>Theaceae</taxon>
        <taxon>Camellia</taxon>
    </lineage>
</organism>
<sequence>MISGFGIHGQAKNAVAFFHRMEDKGFIPNEVTFLAVLSACSHGGLVTEGTSIFESMVRDYGLTPKAEHYGSCRVHGNVCLGESVKRVLEEIYDEHPADSIILSSTYAIAGWLPNNMSVWEMKGGERIREDECRVIGIKEAGCSTIEVESQGR</sequence>
<comment type="caution">
    <text evidence="1">The sequence shown here is derived from an EMBL/GenBank/DDBJ whole genome shotgun (WGS) entry which is preliminary data.</text>
</comment>
<dbReference type="EMBL" id="CM045763">
    <property type="protein sequence ID" value="KAI8020707.1"/>
    <property type="molecule type" value="Genomic_DNA"/>
</dbReference>
<proteinExistence type="predicted"/>
<protein>
    <submittedName>
        <fullName evidence="1">Pentatricopeptide repeat-containing protein</fullName>
    </submittedName>
</protein>
<accession>A0ACC0I5P4</accession>
<gene>
    <name evidence="1" type="ORF">LOK49_LG03G00433</name>
</gene>
<name>A0ACC0I5P4_9ERIC</name>
<dbReference type="Proteomes" id="UP001060215">
    <property type="component" value="Chromosome 6"/>
</dbReference>
<reference evidence="1 2" key="1">
    <citation type="journal article" date="2022" name="Plant J.">
        <title>Chromosome-level genome of Camellia lanceoleosa provides a valuable resource for understanding genome evolution and self-incompatibility.</title>
        <authorList>
            <person name="Gong W."/>
            <person name="Xiao S."/>
            <person name="Wang L."/>
            <person name="Liao Z."/>
            <person name="Chang Y."/>
            <person name="Mo W."/>
            <person name="Hu G."/>
            <person name="Li W."/>
            <person name="Zhao G."/>
            <person name="Zhu H."/>
            <person name="Hu X."/>
            <person name="Ji K."/>
            <person name="Xiang X."/>
            <person name="Song Q."/>
            <person name="Yuan D."/>
            <person name="Jin S."/>
            <person name="Zhang L."/>
        </authorList>
    </citation>
    <scope>NUCLEOTIDE SEQUENCE [LARGE SCALE GENOMIC DNA]</scope>
    <source>
        <strain evidence="1">SQ_2022a</strain>
    </source>
</reference>
<evidence type="ECO:0000313" key="2">
    <source>
        <dbReference type="Proteomes" id="UP001060215"/>
    </source>
</evidence>